<evidence type="ECO:0000256" key="2">
    <source>
        <dbReference type="ARBA" id="ARBA00007343"/>
    </source>
</evidence>
<dbReference type="InterPro" id="IPR000203">
    <property type="entry name" value="GPS"/>
</dbReference>
<dbReference type="SUPFAM" id="SSF49899">
    <property type="entry name" value="Concanavalin A-like lectins/glucanases"/>
    <property type="match status" value="1"/>
</dbReference>
<evidence type="ECO:0000256" key="4">
    <source>
        <dbReference type="ARBA" id="ARBA00022692"/>
    </source>
</evidence>
<dbReference type="PROSITE" id="PS50221">
    <property type="entry name" value="GAIN_B"/>
    <property type="match status" value="1"/>
</dbReference>
<feature type="compositionally biased region" description="Basic and acidic residues" evidence="12">
    <location>
        <begin position="54"/>
        <end position="64"/>
    </location>
</feature>
<evidence type="ECO:0000256" key="3">
    <source>
        <dbReference type="ARBA" id="ARBA00022475"/>
    </source>
</evidence>
<proteinExistence type="inferred from homology"/>
<reference evidence="15" key="1">
    <citation type="submission" date="2023-05" db="EMBL/GenBank/DDBJ databases">
        <title>High-quality long-read genome of Scophthalmus maximus.</title>
        <authorList>
            <person name="Lien S."/>
            <person name="Martinez P."/>
        </authorList>
    </citation>
    <scope>NUCLEOTIDE SEQUENCE [LARGE SCALE GENOMIC DNA]</scope>
</reference>
<reference evidence="15" key="2">
    <citation type="submission" date="2025-08" db="UniProtKB">
        <authorList>
            <consortium name="Ensembl"/>
        </authorList>
    </citation>
    <scope>IDENTIFICATION</scope>
</reference>
<sequence>MREERRRATEVRGRGLRAGERRPARRQGERETQARTAETKQNPEEDTSTVAALDSRESGGRDDGNDGGTRAACDHSEDDESPAVGQTRIHAHEQKPTRRMYEGRWTWTQHFLRVICLLLLAAAPPTALGYFLGDTKAVLNGCEDHWTLPDRSAMPLLFQMTVCVDIRVVRPGAWVAFSYSSVYAPKPELGLEGDDGALYGWLLRVRHRFPLRLSPTVWHRVCLRRDVRRNSFSLEVDGAMVAERTVIAQAIAPSGSLRLGCRPRDRLFGAERGEVELYLFRMWADLGDHGLCEDGTVIGWDTRYWRFSSLNARQTDPNLLCGITTSFGRLFSPSTVPSITTTSSPVIATTDSHTRSSTQTNCYIGQLCSNTDAFFWMSLSAEAKKSSNINKEVKDLVSKALKCNRQPAKFLDFCQPDKKVEVVDVSCSAEEADGENSEKKAPRNATCGVLLKLSPAVSACELQRAGVIALQQAGNAKIRARITGEVERVGRNLCEDLKSPGGNFVRCKFTTSLDDFCQSSTHSSFNCSLLELNHHDPGQQPVTQSCSGEKSRFCDCTTFCNSSSQFFALRINIRSPIFDIDTIKRLLSLNDCNPVLGSCSDYSEISQQYKRTQLECNGITQSFYSCVVILEMSRPVNSCSLSKVVQRLIGSNSGITEESPLARMVLCGPPGYPVGTLLASNLTWVASDLLTSDVCPPDPTLLTCKANETLAVILTDSSCPEPPTTKQRTTQPPTTSKSTRSSEALAPTVSNNIRQTNTTTDKTTADHRKNESQGTAQPNMTTSPATVNSTQSSTAQPVLQTTSQNITVAVTDSTGLHYNGSDNKTSLTPSPTHTTTVYNVTTADGHIPFPINTTVYNITAAGLFTSSPNDTTLSTVTTVTSPTAVYNITAHNTTGHNVTTADTFTSSSPNDTTVYNLTTVIPSHNQTTQHSVTPAGTSRKQHNSTVTTANTTASPYTPLSSTIVYNVTATANYYTTASKNYTAEYNTTTVDNDRSPRTDAITTSDVSTSKTSPDHTIVYNVTKANNNSTLHNISTTEYNVTPAANNFTTASYNHTTEYNVTTAANNYTTGNNITTTTNNYTTASPNHTAQYNITKTTNNYSTASNSYTTNDTSVSSNHTTEYNLTTATINYTTASTNYTSGYNVTTIDNNITMGSKHYTTNYTSGYNVTTVTNHHTTVSKNYTTALNNSPTGYNITTATNNHKSASNNYTTWYNVTIATKNYTTASNNITTEYNVTTATNNYTTGSENYTTYFTTASPNYTTEYNATTVTNHHTTATNNHTTGYSVATAANNYTTGSNNYTTNYTTASPNYTTEYSVTTAASNYTTALNNNTTEHNMTTATNSYTTASKNNTTEYNVTIATNNYTTGSENYTTNFTTASPNYTTEYNVTTVTNHHTTATNNHTTGYSVTTAASNYTTGSNNYTTNYTTASPNYTTEYSVTTAASNYTTEYNVSTANNKNLENGTITTSNATVSTFTLSPNNTIVTTVSNNYTTVENLTTTTLSSNNMTAVPIRETLQNTTASYKNTTVSNTSPQVNETLNNATISIKNLTVNNNASVVDNSTKPTASPLNNRTKNRTTANATLSITTSIKNDTNSTIPATTIDPSATHNVTPGISYNQSSNTISSTAAVNLTTKDPGVNLTTTTPANAYLEHTSTISSTTPTAAATATTTFGPPPTQSSTTSADVSSTSTTTLQTTTLTRTTTTTSTATTISKTMMKTTIGQEAQEEQANELLNQTQDASQLNSSQVGQLVGQLEKLLDGPTVSQSVGQKAIGIISNLMDGDPAALSASANRLIRVVDSVGLRAVVSGDREILSSNSLVLAIRTVDGTNFPSTSVNIFNSDNVQIRALDRSRYKRSGSALGSVFLPSTLTAGLSPEQQQQASRVQFTFHTKNAFFQDKALDDKTLVSPVLGASVANLSISNLTENILFTIQNINPMPGNFVASCAFWDFTVNDGQGGWSSAGCFVVNATSDDTTCSCNHLTSFAILLVMY</sequence>
<evidence type="ECO:0000256" key="10">
    <source>
        <dbReference type="ARBA" id="ARBA00023180"/>
    </source>
</evidence>
<dbReference type="Pfam" id="PF26574">
    <property type="entry name" value="GAIN_ADGRG2"/>
    <property type="match status" value="1"/>
</dbReference>
<dbReference type="PANTHER" id="PTHR12011">
    <property type="entry name" value="ADHESION G-PROTEIN COUPLED RECEPTOR"/>
    <property type="match status" value="1"/>
</dbReference>
<feature type="compositionally biased region" description="Basic and acidic residues" evidence="12">
    <location>
        <begin position="1"/>
        <end position="43"/>
    </location>
</feature>
<evidence type="ECO:0000256" key="7">
    <source>
        <dbReference type="ARBA" id="ARBA00023136"/>
    </source>
</evidence>
<feature type="compositionally biased region" description="Low complexity" evidence="12">
    <location>
        <begin position="724"/>
        <end position="742"/>
    </location>
</feature>
<dbReference type="GO" id="GO:0005886">
    <property type="term" value="C:plasma membrane"/>
    <property type="evidence" value="ECO:0007669"/>
    <property type="project" value="TreeGrafter"/>
</dbReference>
<dbReference type="InterPro" id="IPR013320">
    <property type="entry name" value="ConA-like_dom_sf"/>
</dbReference>
<dbReference type="InterPro" id="IPR058857">
    <property type="entry name" value="GAIN_ADGRG2/6"/>
</dbReference>
<evidence type="ECO:0000256" key="1">
    <source>
        <dbReference type="ARBA" id="ARBA00004651"/>
    </source>
</evidence>
<accession>A0A8D3A3E6</accession>
<evidence type="ECO:0000256" key="11">
    <source>
        <dbReference type="ARBA" id="ARBA00023224"/>
    </source>
</evidence>
<dbReference type="Proteomes" id="UP000694558">
    <property type="component" value="Chromosome 21"/>
</dbReference>
<feature type="region of interest" description="Disordered" evidence="12">
    <location>
        <begin position="715"/>
        <end position="799"/>
    </location>
</feature>
<evidence type="ECO:0000256" key="6">
    <source>
        <dbReference type="ARBA" id="ARBA00023040"/>
    </source>
</evidence>
<comment type="similarity">
    <text evidence="2">Belongs to the G-protein coupled receptor 2 family. Adhesion G-protein coupled receptor (ADGR) subfamily.</text>
</comment>
<dbReference type="InterPro" id="IPR057244">
    <property type="entry name" value="GAIN_B"/>
</dbReference>
<dbReference type="Ensembl" id="ENSSMAT00000012015.2">
    <property type="protein sequence ID" value="ENSSMAP00000011864.2"/>
    <property type="gene ID" value="ENSSMAG00000007283.2"/>
</dbReference>
<dbReference type="SMART" id="SM00303">
    <property type="entry name" value="GPS"/>
    <property type="match status" value="1"/>
</dbReference>
<keyword evidence="10" id="KW-0325">Glycoprotein</keyword>
<keyword evidence="8" id="KW-1015">Disulfide bond</keyword>
<evidence type="ECO:0000256" key="13">
    <source>
        <dbReference type="SAM" id="Phobius"/>
    </source>
</evidence>
<feature type="region of interest" description="Disordered" evidence="12">
    <location>
        <begin position="1657"/>
        <end position="1706"/>
    </location>
</feature>
<evidence type="ECO:0000256" key="9">
    <source>
        <dbReference type="ARBA" id="ARBA00023170"/>
    </source>
</evidence>
<evidence type="ECO:0000256" key="5">
    <source>
        <dbReference type="ARBA" id="ARBA00022989"/>
    </source>
</evidence>
<gene>
    <name evidence="15" type="primary">LOC118291368</name>
</gene>
<evidence type="ECO:0000256" key="8">
    <source>
        <dbReference type="ARBA" id="ARBA00023157"/>
    </source>
</evidence>
<dbReference type="GO" id="GO:0007189">
    <property type="term" value="P:adenylate cyclase-activating G protein-coupled receptor signaling pathway"/>
    <property type="evidence" value="ECO:0007669"/>
    <property type="project" value="TreeGrafter"/>
</dbReference>
<keyword evidence="9" id="KW-0675">Receptor</keyword>
<keyword evidence="7 13" id="KW-0472">Membrane</keyword>
<comment type="subcellular location">
    <subcellularLocation>
        <location evidence="1">Cell membrane</location>
        <topology evidence="1">Multi-pass membrane protein</topology>
    </subcellularLocation>
</comment>
<keyword evidence="11" id="KW-0807">Transducer</keyword>
<keyword evidence="5 13" id="KW-1133">Transmembrane helix</keyword>
<keyword evidence="4 13" id="KW-0812">Transmembrane</keyword>
<feature type="compositionally biased region" description="Polar residues" evidence="12">
    <location>
        <begin position="772"/>
        <end position="799"/>
    </location>
</feature>
<evidence type="ECO:0000259" key="14">
    <source>
        <dbReference type="PROSITE" id="PS50221"/>
    </source>
</evidence>
<protein>
    <recommendedName>
        <fullName evidence="14">GAIN-B domain-containing protein</fullName>
    </recommendedName>
</protein>
<feature type="region of interest" description="Disordered" evidence="12">
    <location>
        <begin position="1"/>
        <end position="95"/>
    </location>
</feature>
<keyword evidence="3" id="KW-1003">Cell membrane</keyword>
<keyword evidence="6" id="KW-0297">G-protein coupled receptor</keyword>
<evidence type="ECO:0000256" key="12">
    <source>
        <dbReference type="SAM" id="MobiDB-lite"/>
    </source>
</evidence>
<feature type="compositionally biased region" description="Polar residues" evidence="12">
    <location>
        <begin position="1000"/>
        <end position="1011"/>
    </location>
</feature>
<evidence type="ECO:0000313" key="16">
    <source>
        <dbReference type="Proteomes" id="UP000694558"/>
    </source>
</evidence>
<dbReference type="FunFam" id="2.60.220.50:FF:000003">
    <property type="entry name" value="adhesion G-protein coupled receptor G2 isoform X2"/>
    <property type="match status" value="1"/>
</dbReference>
<name>A0A8D3A3E6_SCOMX</name>
<feature type="region of interest" description="Disordered" evidence="12">
    <location>
        <begin position="988"/>
        <end position="1011"/>
    </location>
</feature>
<dbReference type="InterPro" id="IPR046338">
    <property type="entry name" value="GAIN_dom_sf"/>
</dbReference>
<dbReference type="Pfam" id="PF01825">
    <property type="entry name" value="GPS"/>
    <property type="match status" value="1"/>
</dbReference>
<dbReference type="GeneTree" id="ENSGT00940000164851"/>
<feature type="domain" description="GAIN-B" evidence="14">
    <location>
        <begin position="1831"/>
        <end position="1990"/>
    </location>
</feature>
<organism evidence="15 16">
    <name type="scientific">Scophthalmus maximus</name>
    <name type="common">Turbot</name>
    <name type="synonym">Psetta maxima</name>
    <dbReference type="NCBI Taxonomy" id="52904"/>
    <lineage>
        <taxon>Eukaryota</taxon>
        <taxon>Metazoa</taxon>
        <taxon>Chordata</taxon>
        <taxon>Craniata</taxon>
        <taxon>Vertebrata</taxon>
        <taxon>Euteleostomi</taxon>
        <taxon>Actinopterygii</taxon>
        <taxon>Neopterygii</taxon>
        <taxon>Teleostei</taxon>
        <taxon>Neoteleostei</taxon>
        <taxon>Acanthomorphata</taxon>
        <taxon>Carangaria</taxon>
        <taxon>Pleuronectiformes</taxon>
        <taxon>Pleuronectoidei</taxon>
        <taxon>Scophthalmidae</taxon>
        <taxon>Scophthalmus</taxon>
    </lineage>
</organism>
<evidence type="ECO:0000313" key="15">
    <source>
        <dbReference type="Ensembl" id="ENSSMAP00000011864.2"/>
    </source>
</evidence>
<feature type="transmembrane region" description="Helical" evidence="13">
    <location>
        <begin position="111"/>
        <end position="132"/>
    </location>
</feature>
<dbReference type="GO" id="GO:0004930">
    <property type="term" value="F:G protein-coupled receptor activity"/>
    <property type="evidence" value="ECO:0007669"/>
    <property type="project" value="TreeGrafter"/>
</dbReference>
<dbReference type="PANTHER" id="PTHR12011:SF264">
    <property type="entry name" value="ADHESION G-PROTEIN COUPLED RECEPTOR G2"/>
    <property type="match status" value="1"/>
</dbReference>
<dbReference type="Gene3D" id="2.60.220.50">
    <property type="match status" value="1"/>
</dbReference>